<dbReference type="PANTHER" id="PTHR37371">
    <property type="entry name" value="OS08G0180400 PROTEIN"/>
    <property type="match status" value="1"/>
</dbReference>
<keyword evidence="3" id="KW-1185">Reference proteome</keyword>
<dbReference type="AlphaFoldDB" id="A0A803NDR9"/>
<sequence length="180" mass="20151">ADFLASPPEGNAVNTRKKSTELSPEKSFEFKLNSPASNSGTRRKSSLKSSPQRKLEALSSISELKEMVSSQLDSIKRQADRSHSDIIKEVESTNSRLHKRLKIQAQACQQLMDETDKEFKKMSERIAESCDAMKSSYAEFMGDAQTTATRVCKTTIPEKADFYEKAINSLRNRHGIFPAA</sequence>
<feature type="compositionally biased region" description="Basic and acidic residues" evidence="1">
    <location>
        <begin position="18"/>
        <end position="29"/>
    </location>
</feature>
<accession>A0A803NDR9</accession>
<dbReference type="EnsemblPlants" id="AUR62044266-RA">
    <property type="protein sequence ID" value="AUR62044266-RA:cds"/>
    <property type="gene ID" value="AUR62044266"/>
</dbReference>
<protein>
    <submittedName>
        <fullName evidence="2">Uncharacterized protein</fullName>
    </submittedName>
</protein>
<evidence type="ECO:0000313" key="2">
    <source>
        <dbReference type="EnsemblPlants" id="AUR62044266-RA:cds"/>
    </source>
</evidence>
<evidence type="ECO:0000256" key="1">
    <source>
        <dbReference type="SAM" id="MobiDB-lite"/>
    </source>
</evidence>
<evidence type="ECO:0000313" key="3">
    <source>
        <dbReference type="Proteomes" id="UP000596660"/>
    </source>
</evidence>
<reference evidence="2" key="1">
    <citation type="journal article" date="2017" name="Nature">
        <title>The genome of Chenopodium quinoa.</title>
        <authorList>
            <person name="Jarvis D.E."/>
            <person name="Ho Y.S."/>
            <person name="Lightfoot D.J."/>
            <person name="Schmoeckel S.M."/>
            <person name="Li B."/>
            <person name="Borm T.J.A."/>
            <person name="Ohyanagi H."/>
            <person name="Mineta K."/>
            <person name="Michell C.T."/>
            <person name="Saber N."/>
            <person name="Kharbatia N.M."/>
            <person name="Rupper R.R."/>
            <person name="Sharp A.R."/>
            <person name="Dally N."/>
            <person name="Boughton B.A."/>
            <person name="Woo Y.H."/>
            <person name="Gao G."/>
            <person name="Schijlen E.G.W.M."/>
            <person name="Guo X."/>
            <person name="Momin A.A."/>
            <person name="Negrao S."/>
            <person name="Al-Babili S."/>
            <person name="Gehring C."/>
            <person name="Roessner U."/>
            <person name="Jung C."/>
            <person name="Murphy K."/>
            <person name="Arold S.T."/>
            <person name="Gojobori T."/>
            <person name="van der Linden C.G."/>
            <person name="van Loo E.N."/>
            <person name="Jellen E.N."/>
            <person name="Maughan P.J."/>
            <person name="Tester M."/>
        </authorList>
    </citation>
    <scope>NUCLEOTIDE SEQUENCE [LARGE SCALE GENOMIC DNA]</scope>
    <source>
        <strain evidence="2">cv. PI 614886</strain>
    </source>
</reference>
<organism evidence="2 3">
    <name type="scientific">Chenopodium quinoa</name>
    <name type="common">Quinoa</name>
    <dbReference type="NCBI Taxonomy" id="63459"/>
    <lineage>
        <taxon>Eukaryota</taxon>
        <taxon>Viridiplantae</taxon>
        <taxon>Streptophyta</taxon>
        <taxon>Embryophyta</taxon>
        <taxon>Tracheophyta</taxon>
        <taxon>Spermatophyta</taxon>
        <taxon>Magnoliopsida</taxon>
        <taxon>eudicotyledons</taxon>
        <taxon>Gunneridae</taxon>
        <taxon>Pentapetalae</taxon>
        <taxon>Caryophyllales</taxon>
        <taxon>Chenopodiaceae</taxon>
        <taxon>Chenopodioideae</taxon>
        <taxon>Atripliceae</taxon>
        <taxon>Chenopodium</taxon>
    </lineage>
</organism>
<reference evidence="2" key="2">
    <citation type="submission" date="2021-03" db="UniProtKB">
        <authorList>
            <consortium name="EnsemblPlants"/>
        </authorList>
    </citation>
    <scope>IDENTIFICATION</scope>
</reference>
<proteinExistence type="predicted"/>
<dbReference type="Gramene" id="AUR62044266-RA">
    <property type="protein sequence ID" value="AUR62044266-RA:cds"/>
    <property type="gene ID" value="AUR62044266"/>
</dbReference>
<name>A0A803NDR9_CHEQI</name>
<dbReference type="Proteomes" id="UP000596660">
    <property type="component" value="Unplaced"/>
</dbReference>
<dbReference type="PANTHER" id="PTHR37371:SF1">
    <property type="entry name" value="KINESIN-LIKE PROTEIN"/>
    <property type="match status" value="1"/>
</dbReference>
<feature type="region of interest" description="Disordered" evidence="1">
    <location>
        <begin position="1"/>
        <end position="54"/>
    </location>
</feature>